<reference evidence="3" key="1">
    <citation type="journal article" date="2019" name="Int. J. Syst. Evol. Microbiol.">
        <title>The Global Catalogue of Microorganisms (GCM) 10K type strain sequencing project: providing services to taxonomists for standard genome sequencing and annotation.</title>
        <authorList>
            <consortium name="The Broad Institute Genomics Platform"/>
            <consortium name="The Broad Institute Genome Sequencing Center for Infectious Disease"/>
            <person name="Wu L."/>
            <person name="Ma J."/>
        </authorList>
    </citation>
    <scope>NUCLEOTIDE SEQUENCE [LARGE SCALE GENOMIC DNA]</scope>
    <source>
        <strain evidence="3">JCM 18303</strain>
    </source>
</reference>
<dbReference type="Gene3D" id="2.30.110.10">
    <property type="entry name" value="Electron Transport, Fmn-binding Protein, Chain A"/>
    <property type="match status" value="1"/>
</dbReference>
<gene>
    <name evidence="2" type="ORF">GCM10023321_14360</name>
</gene>
<protein>
    <submittedName>
        <fullName evidence="2">Pyridoxamine 5'-phosphate oxidase family protein</fullName>
    </submittedName>
</protein>
<sequence length="191" mass="20252">MAASEHHPHTTRQPTGSGQPAGDQTRRMWRLERAESLRLLGGVGLGRVVFTEKAMPAIRPVNHLLDDGGVIIRTHLGAAVLSRLGEVVAYQADHIDPDTHTGWSVVVTGVARPVTDPELISRYEHLLQPWISGHQMDQVIRIEPQIVTGYALTGPTTHPDATGTGSPAGARPTPNASHDAGGETNGGGPGQ</sequence>
<evidence type="ECO:0000256" key="1">
    <source>
        <dbReference type="SAM" id="MobiDB-lite"/>
    </source>
</evidence>
<dbReference type="SUPFAM" id="SSF50475">
    <property type="entry name" value="FMN-binding split barrel"/>
    <property type="match status" value="1"/>
</dbReference>
<dbReference type="InterPro" id="IPR012349">
    <property type="entry name" value="Split_barrel_FMN-bd"/>
</dbReference>
<evidence type="ECO:0000313" key="2">
    <source>
        <dbReference type="EMBL" id="GAA5149864.1"/>
    </source>
</evidence>
<evidence type="ECO:0000313" key="3">
    <source>
        <dbReference type="Proteomes" id="UP001428817"/>
    </source>
</evidence>
<dbReference type="Proteomes" id="UP001428817">
    <property type="component" value="Unassembled WGS sequence"/>
</dbReference>
<accession>A0ABP9PPD0</accession>
<feature type="region of interest" description="Disordered" evidence="1">
    <location>
        <begin position="151"/>
        <end position="191"/>
    </location>
</feature>
<proteinExistence type="predicted"/>
<dbReference type="Pfam" id="PF12900">
    <property type="entry name" value="Pyridox_ox_2"/>
    <property type="match status" value="1"/>
</dbReference>
<keyword evidence="3" id="KW-1185">Reference proteome</keyword>
<feature type="region of interest" description="Disordered" evidence="1">
    <location>
        <begin position="1"/>
        <end position="25"/>
    </location>
</feature>
<comment type="caution">
    <text evidence="2">The sequence shown here is derived from an EMBL/GenBank/DDBJ whole genome shotgun (WGS) entry which is preliminary data.</text>
</comment>
<dbReference type="EMBL" id="BAABJP010000005">
    <property type="protein sequence ID" value="GAA5149864.1"/>
    <property type="molecule type" value="Genomic_DNA"/>
</dbReference>
<organism evidence="2 3">
    <name type="scientific">Pseudonocardia eucalypti</name>
    <dbReference type="NCBI Taxonomy" id="648755"/>
    <lineage>
        <taxon>Bacteria</taxon>
        <taxon>Bacillati</taxon>
        <taxon>Actinomycetota</taxon>
        <taxon>Actinomycetes</taxon>
        <taxon>Pseudonocardiales</taxon>
        <taxon>Pseudonocardiaceae</taxon>
        <taxon>Pseudonocardia</taxon>
    </lineage>
</organism>
<dbReference type="InterPro" id="IPR024747">
    <property type="entry name" value="Pyridox_Oxase-rel"/>
</dbReference>
<name>A0ABP9PPD0_9PSEU</name>
<dbReference type="RefSeq" id="WP_345702630.1">
    <property type="nucleotide sequence ID" value="NZ_BAABJP010000005.1"/>
</dbReference>